<keyword evidence="2" id="KW-1185">Reference proteome</keyword>
<evidence type="ECO:0000313" key="2">
    <source>
        <dbReference type="Proteomes" id="UP001516464"/>
    </source>
</evidence>
<name>A0ABQ7HW24_9MICR</name>
<feature type="non-terminal residue" evidence="1">
    <location>
        <position position="253"/>
    </location>
</feature>
<protein>
    <submittedName>
        <fullName evidence="1">Uncharacterized protein</fullName>
    </submittedName>
</protein>
<comment type="caution">
    <text evidence="1">The sequence shown here is derived from an EMBL/GenBank/DDBJ whole genome shotgun (WGS) entry which is preliminary data.</text>
</comment>
<dbReference type="EMBL" id="SBIQ01000305">
    <property type="protein sequence ID" value="KAF7680954.1"/>
    <property type="molecule type" value="Genomic_DNA"/>
</dbReference>
<accession>A0ABQ7HW24</accession>
<gene>
    <name evidence="1" type="ORF">TCON_2429</name>
</gene>
<organism evidence="1 2">
    <name type="scientific">Astathelohania contejeani</name>
    <dbReference type="NCBI Taxonomy" id="164912"/>
    <lineage>
        <taxon>Eukaryota</taxon>
        <taxon>Fungi</taxon>
        <taxon>Fungi incertae sedis</taxon>
        <taxon>Microsporidia</taxon>
        <taxon>Astathelohaniidae</taxon>
        <taxon>Astathelohania</taxon>
    </lineage>
</organism>
<evidence type="ECO:0000313" key="1">
    <source>
        <dbReference type="EMBL" id="KAF7680954.1"/>
    </source>
</evidence>
<proteinExistence type="predicted"/>
<dbReference type="Proteomes" id="UP001516464">
    <property type="component" value="Unassembled WGS sequence"/>
</dbReference>
<sequence>MIVLRSILDSVNSALKEWPRYLSKAVRTLLGRMPRGGWKKARDFFCENFSCEVSEEMFKRRAHTIKRYPLESDYSQTKKKIKLLNFLSPTFTIKAANVHQELKTLFHNQMKMNISITGFQRTRKVPEAKVDKELLFYLNQIAREYMVINPPKTMCEVARILQTVQWCCQEASLKPKLPSNWKQSIENKMSALNNSIELLKKAKDRSKLSGIKIKAAKQVMKRFNLTLEKPHDVMEAIISLKESARIYEKKLEM</sequence>
<reference evidence="1 2" key="1">
    <citation type="submission" date="2019-01" db="EMBL/GenBank/DDBJ databases">
        <title>Genomes sequencing and comparative genomics of infectious freshwater microsporidia, Cucumispora dikerogammari and Thelohania contejeani.</title>
        <authorList>
            <person name="Cormier A."/>
            <person name="Giraud I."/>
            <person name="Wattier R."/>
            <person name="Teixeira M."/>
            <person name="Grandjean F."/>
            <person name="Rigaud T."/>
            <person name="Cordaux R."/>
        </authorList>
    </citation>
    <scope>NUCLEOTIDE SEQUENCE [LARGE SCALE GENOMIC DNA]</scope>
    <source>
        <strain evidence="1">T1</strain>
        <tissue evidence="1">Spores</tissue>
    </source>
</reference>